<comment type="caution">
    <text evidence="2">The sequence shown here is derived from an EMBL/GenBank/DDBJ whole genome shotgun (WGS) entry which is preliminary data.</text>
</comment>
<proteinExistence type="predicted"/>
<dbReference type="EMBL" id="RAVZ01000436">
    <property type="protein sequence ID" value="RKG72970.1"/>
    <property type="molecule type" value="Genomic_DNA"/>
</dbReference>
<evidence type="ECO:0000313" key="3">
    <source>
        <dbReference type="Proteomes" id="UP000268094"/>
    </source>
</evidence>
<dbReference type="InterPro" id="IPR004919">
    <property type="entry name" value="GmrSD_N"/>
</dbReference>
<keyword evidence="3" id="KW-1185">Reference proteome</keyword>
<reference evidence="3" key="1">
    <citation type="submission" date="2018-09" db="EMBL/GenBank/DDBJ databases">
        <authorList>
            <person name="Livingstone P.G."/>
            <person name="Whitworth D.E."/>
        </authorList>
    </citation>
    <scope>NUCLEOTIDE SEQUENCE [LARGE SCALE GENOMIC DNA]</scope>
    <source>
        <strain evidence="3">CA054A</strain>
    </source>
</reference>
<name>A0A3A8HZT1_9BACT</name>
<accession>A0A3A8HZT1</accession>
<evidence type="ECO:0000313" key="2">
    <source>
        <dbReference type="EMBL" id="RKG72970.1"/>
    </source>
</evidence>
<dbReference type="RefSeq" id="WP_120545322.1">
    <property type="nucleotide sequence ID" value="NZ_RAVZ01000436.1"/>
</dbReference>
<gene>
    <name evidence="2" type="ORF">D7V88_37265</name>
</gene>
<evidence type="ECO:0000259" key="1">
    <source>
        <dbReference type="Pfam" id="PF03235"/>
    </source>
</evidence>
<dbReference type="Pfam" id="PF03235">
    <property type="entry name" value="GmrSD_N"/>
    <property type="match status" value="1"/>
</dbReference>
<protein>
    <submittedName>
        <fullName evidence="2">DUF262 domain-containing protein</fullName>
    </submittedName>
</protein>
<feature type="domain" description="GmrSD restriction endonucleases N-terminal" evidence="1">
    <location>
        <begin position="25"/>
        <end position="230"/>
    </location>
</feature>
<dbReference type="Proteomes" id="UP000268094">
    <property type="component" value="Unassembled WGS sequence"/>
</dbReference>
<sequence length="746" mass="84450">MKSYVTSYNALFTRHAPDAPAVERIEIPLIQRDYAQGREGDAVARIRANFLDVLHEAVTTGTPISLDFIYGDVEKGTLRPLDGQQRLTTLFLLHWYLGWRADRLDQEQGWKRFSYATRASARLFCERLSGCKPPADMKVHAWIKDQHWFLHTWQHDPTIQSMLVMIEAIHKRFADADCATAWKRLVDTEAPAISFHLLPIEQMGLSEDLYIKMNSRGKPLTPFENFKARFEQVLEISCPDRVEEFAQKVDGAWADMLWPYRGSHDIVDDEFLRYFQFVTDVCEWPDGRLTSGTIAPLAERVYGPGNKKAAAHLDFLVRCFDTWVNADIPSVFSESFTLKPAPIDSDETGKVVLFGLQGSATVNLFAACCLGQVRSSWPRTLFLYAVLIHRLHGTDEFSRRLRVLRNLVEASSSELRSERMPALLADVRRLIVEGTLDGISAFNQAQVADERLKAEMITKAPTLARHLFHLEDHPVLRGSLAAFELDNEVFERRARAFHEVFTSENLPLLTGALLAAGDYSRSRNRRFFQFGSGSNLLQWREILAGASRAHLAGVREVLGRLLDDIAKREGDARSALESFTNRWLEATNEDGRDWRWYFVKYPEMRAGLSGIYAAVNGVMGYSVCMLDKSQMNSWYRDPYLSAIQREAGVLSAVDEPWFTGYETAPRWMRLKRSGTEIQCVRGGLLLCAPTAERHAETFSRVCAAHGIGPDLLLKVPQVDVGKHQFDTEDRVRLGAALVRDLASAGL</sequence>
<dbReference type="AlphaFoldDB" id="A0A3A8HZT1"/>
<dbReference type="OrthoDB" id="3654724at2"/>
<organism evidence="2 3">
    <name type="scientific">Corallococcus terminator</name>
    <dbReference type="NCBI Taxonomy" id="2316733"/>
    <lineage>
        <taxon>Bacteria</taxon>
        <taxon>Pseudomonadati</taxon>
        <taxon>Myxococcota</taxon>
        <taxon>Myxococcia</taxon>
        <taxon>Myxococcales</taxon>
        <taxon>Cystobacterineae</taxon>
        <taxon>Myxococcaceae</taxon>
        <taxon>Corallococcus</taxon>
    </lineage>
</organism>